<evidence type="ECO:0000313" key="2">
    <source>
        <dbReference type="EMBL" id="CEL74979.1"/>
    </source>
</evidence>
<accession>A0A0F7V182</accession>
<evidence type="ECO:0000256" key="1">
    <source>
        <dbReference type="SAM" id="MobiDB-lite"/>
    </source>
</evidence>
<dbReference type="AlphaFoldDB" id="A0A0F7V182"/>
<proteinExistence type="predicted"/>
<organism evidence="2">
    <name type="scientific">Toxoplasma gondii (strain ATCC 50861 / VEG)</name>
    <dbReference type="NCBI Taxonomy" id="432359"/>
    <lineage>
        <taxon>Eukaryota</taxon>
        <taxon>Sar</taxon>
        <taxon>Alveolata</taxon>
        <taxon>Apicomplexa</taxon>
        <taxon>Conoidasida</taxon>
        <taxon>Coccidia</taxon>
        <taxon>Eucoccidiorida</taxon>
        <taxon>Eimeriorina</taxon>
        <taxon>Sarcocystidae</taxon>
        <taxon>Toxoplasma</taxon>
    </lineage>
</organism>
<reference evidence="2" key="1">
    <citation type="journal article" date="2015" name="PLoS ONE">
        <title>Comprehensive Evaluation of Toxoplasma gondii VEG and Neospora caninum LIV Genomes with Tachyzoite Stage Transcriptome and Proteome Defines Novel Transcript Features.</title>
        <authorList>
            <person name="Ramaprasad A."/>
            <person name="Mourier T."/>
            <person name="Naeem R."/>
            <person name="Malas T.B."/>
            <person name="Moussa E."/>
            <person name="Panigrahi A."/>
            <person name="Vermont S.J."/>
            <person name="Otto T.D."/>
            <person name="Wastling J."/>
            <person name="Pain A."/>
        </authorList>
    </citation>
    <scope>NUCLEOTIDE SEQUENCE</scope>
    <source>
        <strain evidence="2">VEG</strain>
    </source>
</reference>
<protein>
    <submittedName>
        <fullName evidence="2">Uncharacterized protein</fullName>
    </submittedName>
</protein>
<feature type="compositionally biased region" description="Polar residues" evidence="1">
    <location>
        <begin position="19"/>
        <end position="28"/>
    </location>
</feature>
<feature type="compositionally biased region" description="Basic and acidic residues" evidence="1">
    <location>
        <begin position="7"/>
        <end position="18"/>
    </location>
</feature>
<feature type="region of interest" description="Disordered" evidence="1">
    <location>
        <begin position="1"/>
        <end position="28"/>
    </location>
</feature>
<gene>
    <name evidence="2" type="ORF">BN1205_022390</name>
</gene>
<dbReference type="EMBL" id="LN714498">
    <property type="protein sequence ID" value="CEL74979.1"/>
    <property type="molecule type" value="Genomic_DNA"/>
</dbReference>
<name>A0A0F7V182_TOXGV</name>
<sequence length="378" mass="42334">MSSVDEQVLRPEPADKSRLVSSCTEETSTPLANTVHERLYNEALANRRRKEKLNEIDAQAELMAARKNKPRRGHADDKLYLDAKAKRELLQSLERKADDELRNLREAPKFGPRSRAVYRNKIARELRAAVDACQPDRPGSLTLHASLVGCVLQYLGIFHEDHMGEFCSAGKKEAEVDAAAKEVSDNQMRTNEKAGLFKIVRDLQARTRLATEKILADKLVEKLDVEGEGEIFVDRLFSFLAVVTTEYSDLRPRWAGDPAAQKLGDFDFDCLHKTAKELHSLGLASTYGNSAPSSPLSRKDLEKMGAKQLEQLFADALTNAIDGVTFHPQINPLSDAIAKKHRERMAQSEQGPLSLPDRLVARDTDWYLDRHGFVTASD</sequence>